<comment type="caution">
    <text evidence="2">The sequence shown here is derived from an EMBL/GenBank/DDBJ whole genome shotgun (WGS) entry which is preliminary data.</text>
</comment>
<dbReference type="Gene3D" id="2.60.120.330">
    <property type="entry name" value="B-lactam Antibiotic, Isopenicillin N Synthase, Chain"/>
    <property type="match status" value="1"/>
</dbReference>
<dbReference type="InterPro" id="IPR027443">
    <property type="entry name" value="IPNS-like_sf"/>
</dbReference>
<accession>A0A9P7EQW8</accession>
<sequence length="145" mass="16592">MLVHDSPIVDYADLPTINLSKAHIPECRAELYPQLRDALRTHGFLYAINHGDTQAQRDRIFDIAGVPFDEASPEEKKIYTASIERVGSYLAIALIQKVNSDNEIFDQIENYVVNLNATRRPHPIALRPFLPELDDFARHNHFNII</sequence>
<dbReference type="OrthoDB" id="2680150at2759"/>
<dbReference type="Proteomes" id="UP000823399">
    <property type="component" value="Unassembled WGS sequence"/>
</dbReference>
<reference evidence="2" key="1">
    <citation type="journal article" date="2020" name="New Phytol.">
        <title>Comparative genomics reveals dynamic genome evolution in host specialist ectomycorrhizal fungi.</title>
        <authorList>
            <person name="Lofgren L.A."/>
            <person name="Nguyen N.H."/>
            <person name="Vilgalys R."/>
            <person name="Ruytinx J."/>
            <person name="Liao H.L."/>
            <person name="Branco S."/>
            <person name="Kuo A."/>
            <person name="LaButti K."/>
            <person name="Lipzen A."/>
            <person name="Andreopoulos W."/>
            <person name="Pangilinan J."/>
            <person name="Riley R."/>
            <person name="Hundley H."/>
            <person name="Na H."/>
            <person name="Barry K."/>
            <person name="Grigoriev I.V."/>
            <person name="Stajich J.E."/>
            <person name="Kennedy P.G."/>
        </authorList>
    </citation>
    <scope>NUCLEOTIDE SEQUENCE</scope>
    <source>
        <strain evidence="2">FC423</strain>
    </source>
</reference>
<gene>
    <name evidence="2" type="ORF">F5147DRAFT_792820</name>
</gene>
<evidence type="ECO:0000313" key="3">
    <source>
        <dbReference type="Proteomes" id="UP000823399"/>
    </source>
</evidence>
<dbReference type="EMBL" id="JABBWM010000165">
    <property type="protein sequence ID" value="KAG2085573.1"/>
    <property type="molecule type" value="Genomic_DNA"/>
</dbReference>
<proteinExistence type="predicted"/>
<dbReference type="Pfam" id="PF14226">
    <property type="entry name" value="DIOX_N"/>
    <property type="match status" value="1"/>
</dbReference>
<evidence type="ECO:0000313" key="2">
    <source>
        <dbReference type="EMBL" id="KAG2085573.1"/>
    </source>
</evidence>
<feature type="domain" description="Non-haem dioxygenase N-terminal" evidence="1">
    <location>
        <begin position="14"/>
        <end position="81"/>
    </location>
</feature>
<dbReference type="RefSeq" id="XP_041284691.1">
    <property type="nucleotide sequence ID" value="XM_041443107.1"/>
</dbReference>
<keyword evidence="3" id="KW-1185">Reference proteome</keyword>
<name>A0A9P7EQW8_9AGAM</name>
<organism evidence="2 3">
    <name type="scientific">Suillus discolor</name>
    <dbReference type="NCBI Taxonomy" id="1912936"/>
    <lineage>
        <taxon>Eukaryota</taxon>
        <taxon>Fungi</taxon>
        <taxon>Dikarya</taxon>
        <taxon>Basidiomycota</taxon>
        <taxon>Agaricomycotina</taxon>
        <taxon>Agaricomycetes</taxon>
        <taxon>Agaricomycetidae</taxon>
        <taxon>Boletales</taxon>
        <taxon>Suillineae</taxon>
        <taxon>Suillaceae</taxon>
        <taxon>Suillus</taxon>
    </lineage>
</organism>
<dbReference type="SUPFAM" id="SSF51197">
    <property type="entry name" value="Clavaminate synthase-like"/>
    <property type="match status" value="1"/>
</dbReference>
<dbReference type="GeneID" id="64705366"/>
<dbReference type="AlphaFoldDB" id="A0A9P7EQW8"/>
<evidence type="ECO:0000259" key="1">
    <source>
        <dbReference type="Pfam" id="PF14226"/>
    </source>
</evidence>
<protein>
    <recommendedName>
        <fullName evidence="1">Non-haem dioxygenase N-terminal domain-containing protein</fullName>
    </recommendedName>
</protein>
<dbReference type="InterPro" id="IPR026992">
    <property type="entry name" value="DIOX_N"/>
</dbReference>